<accession>A0A8S1YK88</accession>
<evidence type="ECO:0000313" key="5">
    <source>
        <dbReference type="Proteomes" id="UP000689195"/>
    </source>
</evidence>
<keyword evidence="1" id="KW-0325">Glycoprotein</keyword>
<dbReference type="OrthoDB" id="301824at2759"/>
<dbReference type="InterPro" id="IPR002895">
    <property type="entry name" value="Paramecium_SA"/>
</dbReference>
<feature type="domain" description="PSI" evidence="3">
    <location>
        <begin position="335"/>
        <end position="386"/>
    </location>
</feature>
<dbReference type="InterPro" id="IPR016201">
    <property type="entry name" value="PSI"/>
</dbReference>
<feature type="domain" description="PSI" evidence="3">
    <location>
        <begin position="2159"/>
        <end position="2206"/>
    </location>
</feature>
<feature type="domain" description="PSI" evidence="3">
    <location>
        <begin position="26"/>
        <end position="79"/>
    </location>
</feature>
<feature type="signal peptide" evidence="2">
    <location>
        <begin position="1"/>
        <end position="21"/>
    </location>
</feature>
<evidence type="ECO:0000313" key="4">
    <source>
        <dbReference type="EMBL" id="CAD8211484.1"/>
    </source>
</evidence>
<keyword evidence="2" id="KW-0732">Signal</keyword>
<sequence length="2930" mass="302369">MNNKFIILSLLLALVASQTYSLTSCTCAQLLSEGDCIKNSSLGCSWDTTKKTCGVSTTTVVPTVTYAAYCDTFAETDCPKAKPCTDCGIYAACAWVEGKCAFFTGCTPFAKTLDSECQAISNRCITDGTHCVEVDACSTYKKQLPCVKNASGSLCFWDITNNTCVDANTCDKLPATFATDKDCRDVISTCTTKTGGGCVDSGNNCSDQTLEIQCVWNKLKTTACYWDGAACKDRICDNAPISLTTDDACKTFRTDGTCTTKPNGGCITRTTCAAATISASCIKNSSNSDCYWTGTACLDKTCANAPITMTTNSACAGFVTGCITKTGGGCVLNGACSVANVQAACVKNANSVDCIWDTTCKEKTCANAPTTNITHDLCTSYYSICTVKSGGGCQNRTCTNAPITLTTNDACEAYLTGGNCITKTGGGCVVNTTCAAITLDAACIKSISSQTCFWDAASSSCKDKTCVNAPSTNTTHDLCQAFLTTCTVNSTSAGCVEKSCENSLVLAICDKDTTNRACIWKGKCYKKQCVLASSATTTHADCFTYHSSCTLSNSGNGCAPLPLKCEAITIEAACQIKSNGSACGWNGSQCIDKACSTASKTFTTTTQCTGHISTCVANNPVTVNGSLTIQGCQDLPTTCAARKSTENCEITRVGSPSCLWVSSSTSCVEKSCATASTVGTTGALSGGGFTFSGCQTYLSSCISNNTADGCMAKPSSCSSLVSTNCRDGSKASGDCFWNGSSCVDKTCANIILTTHNGCNSTFNTCTVNNGATACQTLATACTSYSTQENCKFTSTNKNCIWTGLACRNATCADTLDTTAFDTDSECFAYQTPSETCTVVYKVGAQGCVSKSANCSDYMTSAQCHKTLANLTVNDDCKWIVDKCYALSSFATGACTTFKGTPTMCQGYRAGCTNTVGAASSASCTLDCTLKTGSGLTFADCQALDSTCSVKKDGTGCIVIQSTCAGYGGTAANCFRSSASGNAGYCGLNGSSTCQAITAAGECSFVSGLTGLDHSKCQLYHSSCTSLKDGTGCQEQKSTCSVYATGNNCASSAQGKCYDNSTDCLRFSNCASVTGTGLTNSICQTYETGCEANVNGTACQEKLATCNVYLTQNSCSTSTAGLCAWSGTACLTIVTANIITECPYVTGTGLTDTKCATYHASCTVNRAGTACQKKEDLCATYAAIQATCSVSAAGPCVWSGTACLTIITANIITECPYVTGTGLTDAKCATYHASCTANRAGTACQKKEDLCATYAAIQATCSVSAAGPCVWSGTACLTIITANIITECPYVTGTGLTDTICATYHASCTANRAGTACQKKEDLCATYAAIQATCSVSAAGPCVWSGTACLTIITANIITECPYVTGTGLTDTICATYHASCTANRAGTACQKKEDLCATYAAIQATCSVSAAGPCVWSGTACLTIITANIITECPYVTGTGLTDTICATYHASCTANRAGTACQKKEDLCATYAAIQATCSVSAAGPCVWSGTACLTIITANIITECPYVTGTGLTDTICATYHASCTANRAGTACQKKEDLCATYAAIQATCSVSAAGPCVWSGTACLTIITANIITECPYVTGTGLTDAKCATYHASCTANRAGTACQKKEDLCATYAAVQATCSVSAAGPCAWSGTACLTIVTANIATECPYVTGTGLTDTICATYHASCTNLKDGIGCQEEKAACKDYTTQNKCTSQTAGPLSCLWIDNSCYKISDSNCSGITGTSLDHTQCQAYSIGCTSVSDGTSCQDFKSTCEQYPGTILGCTKTTTSKCYLQGSVCITIANVTTDCAKIIGSAGAVTYEICQSYNTGCSANRARSACVQQQALCSGYTPNTSCYKSGAGLCIAGTNADTTCVAALTAATCEAVYLGTGNYSSANCNEMKAGCTNNGTTACVAKTCANAVVTFNHTNCNNYLNTCTVNSGNAACQTMASKCADQTQASCLYSVEGECVIVGTSCVRKTCDTAATDATRDDDTECSSYQQSCTVARLGACQARAACTAYKSLLQCKFNTSGGKCFWNPTNKTCVDLNCGNIEASTLYDTHNECVVVDTTLACTVRATNGAAVQGCMARGACSSYTIEEQCKTNASSSSCVWNTNANLPAPACQDKSCTSAPTSTTTHNDCYAYYNTATIKCTVVATPSNSGGNPTLGGCQQTAACSSYIDKEQCQINTNGDLCGWNGTQCADKSCATAPATADYDDDTKCRAYFTNKCTVSDSGQGCVDIPATCETMTQKQCYFNKVGDPCYWTGTACITKSCDNAPDATATADECNTYLAGCTLDNVKCKTKICEDFAFATDALCKQAISTCTTNGTNCVTRGSCFQALSLSGCVTSSANQQCEWISAVFNAANVITSPAYCTIKNCSTAPITLTSEAACAGYFTNCTTKNGGGCISKSTCSAVTIDVACTTALNGTVCAWDSAQNKCRDKDCQDFSGTTHAACQAQRTGCTAGASGKCARVQNCEQTPVRAACIEGTNGPCLWIDKYPNTDGTKGACFRYTSCKSLTWNSDSSCKWISNRCTTNGSNCVGITQCSETNTDGGCVTGYDGACIQSVPALNSSEPKVCKPYTSCADAFYTTHSDCQIASSKCTTNGTTGCIALGSCSSYTAQAGCYFNDKGTLYTSGAITSTGICTWDTTSSSCRDQSCTDLTGTTHATCSSQLSTCTSDGTTCLLKGACTSYTTQTACTTAVGSDGACYWELASATNNNTAKCRLLTCADIQNGTATNVCSVALSTCVSNGTLCIPKANCSTYTSKIACNSGGLDGICVFTQSTATGAAAGTGTCALMTACTVANNDQTACQAGRDRCSWTAASGTGTTAVASKCATHTCATNQATNGACTRFLNWDKKTQQICTLVSGACTATDPSTLSSNDCFLVSGYTYTWNASSSKCGVCTAVVVQPNTTDNNTNTTNNNTTTDSGYILGLSIVLGYLML</sequence>
<evidence type="ECO:0000256" key="1">
    <source>
        <dbReference type="ARBA" id="ARBA00023180"/>
    </source>
</evidence>
<dbReference type="PROSITE" id="PS51257">
    <property type="entry name" value="PROKAR_LIPOPROTEIN"/>
    <property type="match status" value="1"/>
</dbReference>
<dbReference type="EMBL" id="CAJJDO010000164">
    <property type="protein sequence ID" value="CAD8211484.1"/>
    <property type="molecule type" value="Genomic_DNA"/>
</dbReference>
<name>A0A8S1YK88_9CILI</name>
<organism evidence="4 5">
    <name type="scientific">Paramecium pentaurelia</name>
    <dbReference type="NCBI Taxonomy" id="43138"/>
    <lineage>
        <taxon>Eukaryota</taxon>
        <taxon>Sar</taxon>
        <taxon>Alveolata</taxon>
        <taxon>Ciliophora</taxon>
        <taxon>Intramacronucleata</taxon>
        <taxon>Oligohymenophorea</taxon>
        <taxon>Peniculida</taxon>
        <taxon>Parameciidae</taxon>
        <taxon>Paramecium</taxon>
    </lineage>
</organism>
<comment type="caution">
    <text evidence="4">The sequence shown here is derived from an EMBL/GenBank/DDBJ whole genome shotgun (WGS) entry which is preliminary data.</text>
</comment>
<gene>
    <name evidence="4" type="ORF">PPENT_87.1.T1640001</name>
</gene>
<feature type="domain" description="PSI" evidence="3">
    <location>
        <begin position="1104"/>
        <end position="1142"/>
    </location>
</feature>
<evidence type="ECO:0000259" key="3">
    <source>
        <dbReference type="SMART" id="SM00423"/>
    </source>
</evidence>
<dbReference type="SMART" id="SM00639">
    <property type="entry name" value="PSA"/>
    <property type="match status" value="36"/>
</dbReference>
<feature type="domain" description="PSI" evidence="3">
    <location>
        <begin position="564"/>
        <end position="616"/>
    </location>
</feature>
<proteinExistence type="predicted"/>
<feature type="domain" description="PSI" evidence="3">
    <location>
        <begin position="136"/>
        <end position="184"/>
    </location>
</feature>
<reference evidence="4" key="1">
    <citation type="submission" date="2021-01" db="EMBL/GenBank/DDBJ databases">
        <authorList>
            <consortium name="Genoscope - CEA"/>
            <person name="William W."/>
        </authorList>
    </citation>
    <scope>NUCLEOTIDE SEQUENCE</scope>
</reference>
<protein>
    <recommendedName>
        <fullName evidence="3">PSI domain-containing protein</fullName>
    </recommendedName>
</protein>
<dbReference type="Pfam" id="PF01508">
    <property type="entry name" value="Paramecium_SA"/>
    <property type="match status" value="33"/>
</dbReference>
<keyword evidence="5" id="KW-1185">Reference proteome</keyword>
<dbReference type="SMART" id="SM00423">
    <property type="entry name" value="PSI"/>
    <property type="match status" value="10"/>
</dbReference>
<feature type="domain" description="PSI" evidence="3">
    <location>
        <begin position="2000"/>
        <end position="2049"/>
    </location>
</feature>
<feature type="domain" description="PSI" evidence="3">
    <location>
        <begin position="2396"/>
        <end position="2448"/>
    </location>
</feature>
<feature type="domain" description="PSI" evidence="3">
    <location>
        <begin position="1614"/>
        <end position="1653"/>
    </location>
</feature>
<feature type="domain" description="PSI" evidence="3">
    <location>
        <begin position="716"/>
        <end position="759"/>
    </location>
</feature>
<feature type="chain" id="PRO_5035940529" description="PSI domain-containing protein" evidence="2">
    <location>
        <begin position="22"/>
        <end position="2930"/>
    </location>
</feature>
<dbReference type="Proteomes" id="UP000689195">
    <property type="component" value="Unassembled WGS sequence"/>
</dbReference>
<evidence type="ECO:0000256" key="2">
    <source>
        <dbReference type="SAM" id="SignalP"/>
    </source>
</evidence>